<dbReference type="Proteomes" id="UP001365542">
    <property type="component" value="Unassembled WGS sequence"/>
</dbReference>
<keyword evidence="8 11" id="KW-0496">Mitochondrion</keyword>
<evidence type="ECO:0000256" key="8">
    <source>
        <dbReference type="ARBA" id="ARBA00023128"/>
    </source>
</evidence>
<evidence type="ECO:0000256" key="4">
    <source>
        <dbReference type="ARBA" id="ARBA00022547"/>
    </source>
</evidence>
<evidence type="ECO:0000313" key="13">
    <source>
        <dbReference type="Proteomes" id="UP001365542"/>
    </source>
</evidence>
<dbReference type="GO" id="GO:0045259">
    <property type="term" value="C:proton-transporting ATP synthase complex"/>
    <property type="evidence" value="ECO:0007669"/>
    <property type="project" value="UniProtKB-UniRule"/>
</dbReference>
<comment type="function">
    <text evidence="11">Subunit e, of the mitochondrial membrane ATP synthase complex (F(1)F(0) ATP synthase or Complex V) that produces ATP from ADP in the presence of a proton gradient across the membrane which is generated by electron transport complexes of the respiratory chain. ATP synthase complex consist of a soluble F(1) head domain - the catalytic core - and a membrane F(1) domain - the membrane proton channel. These two domains are linked by a central stalk rotating inside the F(1) region and a stationary peripheral stalk. During catalysis, ATP synthesis in the catalytic domain of F(1) is coupled via a rotary mechanism of the central stalk subunits to proton translocation. In vivo, can only synthesize ATP although its ATP hydrolase activity can be activated artificially in vitro. Part of the complex F(0) domain.</text>
</comment>
<name>A0AAV9XG59_9PEZI</name>
<protein>
    <recommendedName>
        <fullName evidence="11">ATP synthase F(0) complex subunit e, mitochondrial</fullName>
    </recommendedName>
</protein>
<evidence type="ECO:0000256" key="11">
    <source>
        <dbReference type="RuleBase" id="RU367005"/>
    </source>
</evidence>
<accession>A0AAV9XG59</accession>
<dbReference type="InterPro" id="IPR008386">
    <property type="entry name" value="ATP_synth_F0_esu_mt"/>
</dbReference>
<reference evidence="12 13" key="1">
    <citation type="submission" date="2019-10" db="EMBL/GenBank/DDBJ databases">
        <authorList>
            <person name="Palmer J.M."/>
        </authorList>
    </citation>
    <scope>NUCLEOTIDE SEQUENCE [LARGE SCALE GENOMIC DNA]</scope>
    <source>
        <strain evidence="12 13">TWF694</strain>
    </source>
</reference>
<evidence type="ECO:0000256" key="6">
    <source>
        <dbReference type="ARBA" id="ARBA00022792"/>
    </source>
</evidence>
<comment type="subunit">
    <text evidence="11">F-type ATPases have 2 components, CF(1) - the catalytic core - and CF(0) - the membrane proton channel. CF(1) and CF(0) have multiple subunits.</text>
</comment>
<comment type="caution">
    <text evidence="12">The sequence shown here is derived from an EMBL/GenBank/DDBJ whole genome shotgun (WGS) entry which is preliminary data.</text>
</comment>
<dbReference type="EMBL" id="JAVHJO010000004">
    <property type="protein sequence ID" value="KAK6541075.1"/>
    <property type="molecule type" value="Genomic_DNA"/>
</dbReference>
<sequence>MATPAGNILRWSFLGFGVLYGFQHQRTLYKQEKAHHDKQEFERKEKLIELARAEYQKSLLPPEKRNAGVISNPDDPKFDLEAYLVNLAASDAKAKV</sequence>
<dbReference type="GO" id="GO:0005743">
    <property type="term" value="C:mitochondrial inner membrane"/>
    <property type="evidence" value="ECO:0007669"/>
    <property type="project" value="UniProtKB-SubCell"/>
</dbReference>
<comment type="similarity">
    <text evidence="2 11">Belongs to the ATPase e subunit family.</text>
</comment>
<gene>
    <name evidence="12" type="ORF">TWF694_008451</name>
</gene>
<proteinExistence type="inferred from homology"/>
<dbReference type="GO" id="GO:0015078">
    <property type="term" value="F:proton transmembrane transporter activity"/>
    <property type="evidence" value="ECO:0007669"/>
    <property type="project" value="InterPro"/>
</dbReference>
<keyword evidence="5 11" id="KW-0375">Hydrogen ion transport</keyword>
<keyword evidence="9" id="KW-0472">Membrane</keyword>
<comment type="subcellular location">
    <subcellularLocation>
        <location evidence="1 11">Mitochondrion inner membrane</location>
    </subcellularLocation>
</comment>
<dbReference type="AlphaFoldDB" id="A0AAV9XG59"/>
<dbReference type="Pfam" id="PF05680">
    <property type="entry name" value="ATP-synt_E"/>
    <property type="match status" value="1"/>
</dbReference>
<dbReference type="GO" id="GO:0015986">
    <property type="term" value="P:proton motive force-driven ATP synthesis"/>
    <property type="evidence" value="ECO:0007669"/>
    <property type="project" value="InterPro"/>
</dbReference>
<evidence type="ECO:0000256" key="7">
    <source>
        <dbReference type="ARBA" id="ARBA00023065"/>
    </source>
</evidence>
<keyword evidence="13" id="KW-1185">Reference proteome</keyword>
<evidence type="ECO:0000256" key="9">
    <source>
        <dbReference type="ARBA" id="ARBA00023136"/>
    </source>
</evidence>
<evidence type="ECO:0000256" key="10">
    <source>
        <dbReference type="ARBA" id="ARBA00023310"/>
    </source>
</evidence>
<keyword evidence="4 11" id="KW-0138">CF(0)</keyword>
<evidence type="ECO:0000256" key="2">
    <source>
        <dbReference type="ARBA" id="ARBA00007333"/>
    </source>
</evidence>
<keyword evidence="3 11" id="KW-0813">Transport</keyword>
<keyword evidence="7 11" id="KW-0406">Ion transport</keyword>
<evidence type="ECO:0000256" key="1">
    <source>
        <dbReference type="ARBA" id="ARBA00004273"/>
    </source>
</evidence>
<keyword evidence="10 11" id="KW-0066">ATP synthesis</keyword>
<keyword evidence="6 11" id="KW-0999">Mitochondrion inner membrane</keyword>
<evidence type="ECO:0000313" key="12">
    <source>
        <dbReference type="EMBL" id="KAK6541075.1"/>
    </source>
</evidence>
<organism evidence="12 13">
    <name type="scientific">Orbilia ellipsospora</name>
    <dbReference type="NCBI Taxonomy" id="2528407"/>
    <lineage>
        <taxon>Eukaryota</taxon>
        <taxon>Fungi</taxon>
        <taxon>Dikarya</taxon>
        <taxon>Ascomycota</taxon>
        <taxon>Pezizomycotina</taxon>
        <taxon>Orbiliomycetes</taxon>
        <taxon>Orbiliales</taxon>
        <taxon>Orbiliaceae</taxon>
        <taxon>Orbilia</taxon>
    </lineage>
</organism>
<evidence type="ECO:0000256" key="3">
    <source>
        <dbReference type="ARBA" id="ARBA00022448"/>
    </source>
</evidence>
<evidence type="ECO:0000256" key="5">
    <source>
        <dbReference type="ARBA" id="ARBA00022781"/>
    </source>
</evidence>